<dbReference type="PANTHER" id="PTHR21240">
    <property type="entry name" value="2-AMINO-3-CARBOXYLMUCONATE-6-SEMIALDEHYDE DECARBOXYLASE"/>
    <property type="match status" value="1"/>
</dbReference>
<accession>A0A381VJB4</accession>
<dbReference type="SUPFAM" id="SSF51556">
    <property type="entry name" value="Metallo-dependent hydrolases"/>
    <property type="match status" value="1"/>
</dbReference>
<dbReference type="InterPro" id="IPR006680">
    <property type="entry name" value="Amidohydro-rel"/>
</dbReference>
<evidence type="ECO:0000256" key="1">
    <source>
        <dbReference type="ARBA" id="ARBA00023239"/>
    </source>
</evidence>
<dbReference type="GO" id="GO:0005737">
    <property type="term" value="C:cytoplasm"/>
    <property type="evidence" value="ECO:0007669"/>
    <property type="project" value="TreeGrafter"/>
</dbReference>
<dbReference type="GO" id="GO:0016787">
    <property type="term" value="F:hydrolase activity"/>
    <property type="evidence" value="ECO:0007669"/>
    <property type="project" value="InterPro"/>
</dbReference>
<dbReference type="InterPro" id="IPR032466">
    <property type="entry name" value="Metal_Hydrolase"/>
</dbReference>
<feature type="domain" description="Amidohydrolase-related" evidence="2">
    <location>
        <begin position="91"/>
        <end position="341"/>
    </location>
</feature>
<sequence>MVPIEYRHRLPHKEKINGADYSVVEGRKKRRSDLAESRINDDDLNRQFRSDPTGGRDISRRLEDHARDNVVGEVIYPDGMLALMASPDISFQMGVAKAYNDWVHGIFGKHPGKFAPAAILPTKDVPMAVEEVIRLKGMGFRVVSCPISVGDQAYRLPVYEPLWSILEETGMVPSFHIFTGTKDHLPEGAGDEDYGGILSYMIEAMAEAIQPTAQLLSSGVPMRHPDMNFVMVECGGGWLAWVLYALDEQYERKHMWIEPKLDMKPSEYFKRQGHVTFGDDPVALTNLEYTGEGALLWGSDYPHDEGTFPHSEAVIDRIFQGLSEETKRKIVFENASNLYGFF</sequence>
<proteinExistence type="predicted"/>
<gene>
    <name evidence="3" type="ORF">METZ01_LOCUS93299</name>
</gene>
<dbReference type="InterPro" id="IPR032465">
    <property type="entry name" value="ACMSD"/>
</dbReference>
<reference evidence="3" key="1">
    <citation type="submission" date="2018-05" db="EMBL/GenBank/DDBJ databases">
        <authorList>
            <person name="Lanie J.A."/>
            <person name="Ng W.-L."/>
            <person name="Kazmierczak K.M."/>
            <person name="Andrzejewski T.M."/>
            <person name="Davidsen T.M."/>
            <person name="Wayne K.J."/>
            <person name="Tettelin H."/>
            <person name="Glass J.I."/>
            <person name="Rusch D."/>
            <person name="Podicherti R."/>
            <person name="Tsui H.-C.T."/>
            <person name="Winkler M.E."/>
        </authorList>
    </citation>
    <scope>NUCLEOTIDE SEQUENCE</scope>
</reference>
<dbReference type="GO" id="GO:0016831">
    <property type="term" value="F:carboxy-lyase activity"/>
    <property type="evidence" value="ECO:0007669"/>
    <property type="project" value="InterPro"/>
</dbReference>
<dbReference type="PANTHER" id="PTHR21240:SF28">
    <property type="entry name" value="ISO-OROTATE DECARBOXYLASE (EUROFUNG)"/>
    <property type="match status" value="1"/>
</dbReference>
<protein>
    <recommendedName>
        <fullName evidence="2">Amidohydrolase-related domain-containing protein</fullName>
    </recommendedName>
</protein>
<dbReference type="EMBL" id="UINC01009001">
    <property type="protein sequence ID" value="SVA40445.1"/>
    <property type="molecule type" value="Genomic_DNA"/>
</dbReference>
<dbReference type="AlphaFoldDB" id="A0A381VJB4"/>
<evidence type="ECO:0000259" key="2">
    <source>
        <dbReference type="Pfam" id="PF04909"/>
    </source>
</evidence>
<dbReference type="GO" id="GO:0019748">
    <property type="term" value="P:secondary metabolic process"/>
    <property type="evidence" value="ECO:0007669"/>
    <property type="project" value="TreeGrafter"/>
</dbReference>
<dbReference type="Gene3D" id="3.20.20.140">
    <property type="entry name" value="Metal-dependent hydrolases"/>
    <property type="match status" value="1"/>
</dbReference>
<organism evidence="3">
    <name type="scientific">marine metagenome</name>
    <dbReference type="NCBI Taxonomy" id="408172"/>
    <lineage>
        <taxon>unclassified sequences</taxon>
        <taxon>metagenomes</taxon>
        <taxon>ecological metagenomes</taxon>
    </lineage>
</organism>
<evidence type="ECO:0000313" key="3">
    <source>
        <dbReference type="EMBL" id="SVA40445.1"/>
    </source>
</evidence>
<dbReference type="Pfam" id="PF04909">
    <property type="entry name" value="Amidohydro_2"/>
    <property type="match status" value="1"/>
</dbReference>
<keyword evidence="1" id="KW-0456">Lyase</keyword>
<name>A0A381VJB4_9ZZZZ</name>